<dbReference type="EMBL" id="JTJS01000095">
    <property type="protein sequence ID" value="OBX06613.1"/>
    <property type="molecule type" value="Genomic_DNA"/>
</dbReference>
<dbReference type="PROSITE" id="PS50994">
    <property type="entry name" value="INTEGRASE"/>
    <property type="match status" value="1"/>
</dbReference>
<keyword evidence="4" id="KW-0238">DNA-binding</keyword>
<evidence type="ECO:0000259" key="6">
    <source>
        <dbReference type="PROSITE" id="PS50994"/>
    </source>
</evidence>
<evidence type="ECO:0000256" key="3">
    <source>
        <dbReference type="ARBA" id="ARBA00022578"/>
    </source>
</evidence>
<evidence type="ECO:0000313" key="7">
    <source>
        <dbReference type="EMBL" id="OBX06613.1"/>
    </source>
</evidence>
<dbReference type="GO" id="GO:0004803">
    <property type="term" value="F:transposase activity"/>
    <property type="evidence" value="ECO:0007669"/>
    <property type="project" value="InterPro"/>
</dbReference>
<proteinExistence type="inferred from homology"/>
<sequence length="307" mass="35756">MIFHALGHTISAIAVALKRHKSTISRELKRCSRCCYTAQWAQQGYQQKRAKCKPNKKLKNAALFELVKQKFIVDNWSPEQISQRLKHENSPYRISFTTIYRAINDCLFDNARKTAKRYLRHKGKRRHRANSVEKRGKIIISHELNQRPQEANERSRLGDWEADTVSGQFGKACLLTLNDRRSRFLIATKLSSKKSEDVVKAMETALRNQPLKSITPDRGKEFAKHQQVTSALEVEFYFPPPHQPWQRGTNENANGLLRQYFPKGMDMTPVSEVKIQAVVDKLNHRPRKCLNWKTPYEVYFDKVLHLV</sequence>
<dbReference type="Pfam" id="PF00665">
    <property type="entry name" value="rve"/>
    <property type="match status" value="1"/>
</dbReference>
<dbReference type="InterPro" id="IPR025246">
    <property type="entry name" value="IS30-like_HTH"/>
</dbReference>
<dbReference type="Gene3D" id="3.30.420.10">
    <property type="entry name" value="Ribonuclease H-like superfamily/Ribonuclease H"/>
    <property type="match status" value="1"/>
</dbReference>
<accession>A0A1A7PVK6</accession>
<feature type="domain" description="Integrase catalytic" evidence="6">
    <location>
        <begin position="144"/>
        <end position="303"/>
    </location>
</feature>
<name>A0A1A7PVK6_9PAST</name>
<keyword evidence="3" id="KW-0815">Transposition</keyword>
<dbReference type="InterPro" id="IPR012337">
    <property type="entry name" value="RNaseH-like_sf"/>
</dbReference>
<dbReference type="InterPro" id="IPR051917">
    <property type="entry name" value="Transposase-Integrase"/>
</dbReference>
<organism evidence="7 8">
    <name type="scientific">Gallibacterium genomosp. 3</name>
    <dbReference type="NCBI Taxonomy" id="505345"/>
    <lineage>
        <taxon>Bacteria</taxon>
        <taxon>Pseudomonadati</taxon>
        <taxon>Pseudomonadota</taxon>
        <taxon>Gammaproteobacteria</taxon>
        <taxon>Pasteurellales</taxon>
        <taxon>Pasteurellaceae</taxon>
        <taxon>Gallibacterium</taxon>
    </lineage>
</organism>
<dbReference type="InterPro" id="IPR001584">
    <property type="entry name" value="Integrase_cat-core"/>
</dbReference>
<dbReference type="GO" id="GO:0003677">
    <property type="term" value="F:DNA binding"/>
    <property type="evidence" value="ECO:0007669"/>
    <property type="project" value="UniProtKB-KW"/>
</dbReference>
<dbReference type="InterPro" id="IPR053392">
    <property type="entry name" value="Transposase_IS30-like"/>
</dbReference>
<dbReference type="AlphaFoldDB" id="A0A1A7PVK6"/>
<dbReference type="Proteomes" id="UP000243168">
    <property type="component" value="Unassembled WGS sequence"/>
</dbReference>
<dbReference type="GO" id="GO:0005829">
    <property type="term" value="C:cytosol"/>
    <property type="evidence" value="ECO:0007669"/>
    <property type="project" value="TreeGrafter"/>
</dbReference>
<dbReference type="Pfam" id="PF13936">
    <property type="entry name" value="HTH_38"/>
    <property type="match status" value="1"/>
</dbReference>
<dbReference type="PROSITE" id="PS01043">
    <property type="entry name" value="TRANSPOSASE_IS30"/>
    <property type="match status" value="1"/>
</dbReference>
<dbReference type="PATRIC" id="fig|505345.8.peg.1677"/>
<dbReference type="SUPFAM" id="SSF53098">
    <property type="entry name" value="Ribonuclease H-like"/>
    <property type="match status" value="1"/>
</dbReference>
<reference evidence="7 8" key="1">
    <citation type="submission" date="2014-11" db="EMBL/GenBank/DDBJ databases">
        <title>Pan-genome of Gallibacterium spp.</title>
        <authorList>
            <person name="Kudirkiene E."/>
            <person name="Bojesen A.M."/>
        </authorList>
    </citation>
    <scope>NUCLEOTIDE SEQUENCE [LARGE SCALE GENOMIC DNA]</scope>
    <source>
        <strain evidence="7 8">F298</strain>
    </source>
</reference>
<evidence type="ECO:0000313" key="8">
    <source>
        <dbReference type="Proteomes" id="UP000243168"/>
    </source>
</evidence>
<comment type="similarity">
    <text evidence="2">Belongs to the transposase IS30 family.</text>
</comment>
<comment type="caution">
    <text evidence="7">The sequence shown here is derived from an EMBL/GenBank/DDBJ whole genome shotgun (WGS) entry which is preliminary data.</text>
</comment>
<dbReference type="NCBIfam" id="NF033563">
    <property type="entry name" value="transpos_IS30"/>
    <property type="match status" value="1"/>
</dbReference>
<dbReference type="InterPro" id="IPR036397">
    <property type="entry name" value="RNaseH_sf"/>
</dbReference>
<dbReference type="InterPro" id="IPR001598">
    <property type="entry name" value="Transposase_IS30_CS"/>
</dbReference>
<comment type="function">
    <text evidence="1">Required for the transposition of the insertion element.</text>
</comment>
<evidence type="ECO:0000256" key="1">
    <source>
        <dbReference type="ARBA" id="ARBA00002190"/>
    </source>
</evidence>
<evidence type="ECO:0000256" key="2">
    <source>
        <dbReference type="ARBA" id="ARBA00006363"/>
    </source>
</evidence>
<evidence type="ECO:0000256" key="5">
    <source>
        <dbReference type="ARBA" id="ARBA00023172"/>
    </source>
</evidence>
<dbReference type="GO" id="GO:0006313">
    <property type="term" value="P:DNA transposition"/>
    <property type="evidence" value="ECO:0007669"/>
    <property type="project" value="InterPro"/>
</dbReference>
<dbReference type="PANTHER" id="PTHR10948">
    <property type="entry name" value="TRANSPOSASE"/>
    <property type="match status" value="1"/>
</dbReference>
<dbReference type="GO" id="GO:0015074">
    <property type="term" value="P:DNA integration"/>
    <property type="evidence" value="ECO:0007669"/>
    <property type="project" value="InterPro"/>
</dbReference>
<protein>
    <recommendedName>
        <fullName evidence="6">Integrase catalytic domain-containing protein</fullName>
    </recommendedName>
</protein>
<evidence type="ECO:0000256" key="4">
    <source>
        <dbReference type="ARBA" id="ARBA00023125"/>
    </source>
</evidence>
<gene>
    <name evidence="7" type="ORF">QV07_08280</name>
</gene>
<dbReference type="PANTHER" id="PTHR10948:SF23">
    <property type="entry name" value="TRANSPOSASE INSI FOR INSERTION SEQUENCE ELEMENT IS30A-RELATED"/>
    <property type="match status" value="1"/>
</dbReference>
<keyword evidence="5" id="KW-0233">DNA recombination</keyword>